<reference evidence="1 2" key="1">
    <citation type="submission" date="2023-11" db="EMBL/GenBank/DDBJ databases">
        <title>Halocaridina rubra genome assembly.</title>
        <authorList>
            <person name="Smith C."/>
        </authorList>
    </citation>
    <scope>NUCLEOTIDE SEQUENCE [LARGE SCALE GENOMIC DNA]</scope>
    <source>
        <strain evidence="1">EP-1</strain>
        <tissue evidence="1">Whole</tissue>
    </source>
</reference>
<evidence type="ECO:0000313" key="2">
    <source>
        <dbReference type="Proteomes" id="UP001381693"/>
    </source>
</evidence>
<name>A0AAN8XGI6_HALRR</name>
<sequence>HRMRPIEYRWRLRPSLPLLLSNGNCVEGNSAEDDDIRVHKHPEFVLRKIFFSTIPEEERSQNFKAFLEDLGIAKKANCVEGNSAEDDER</sequence>
<gene>
    <name evidence="1" type="ORF">SK128_016224</name>
</gene>
<feature type="non-terminal residue" evidence="1">
    <location>
        <position position="89"/>
    </location>
</feature>
<dbReference type="AlphaFoldDB" id="A0AAN8XGI6"/>
<accession>A0AAN8XGI6</accession>
<organism evidence="1 2">
    <name type="scientific">Halocaridina rubra</name>
    <name type="common">Hawaiian red shrimp</name>
    <dbReference type="NCBI Taxonomy" id="373956"/>
    <lineage>
        <taxon>Eukaryota</taxon>
        <taxon>Metazoa</taxon>
        <taxon>Ecdysozoa</taxon>
        <taxon>Arthropoda</taxon>
        <taxon>Crustacea</taxon>
        <taxon>Multicrustacea</taxon>
        <taxon>Malacostraca</taxon>
        <taxon>Eumalacostraca</taxon>
        <taxon>Eucarida</taxon>
        <taxon>Decapoda</taxon>
        <taxon>Pleocyemata</taxon>
        <taxon>Caridea</taxon>
        <taxon>Atyoidea</taxon>
        <taxon>Atyidae</taxon>
        <taxon>Halocaridina</taxon>
    </lineage>
</organism>
<protein>
    <submittedName>
        <fullName evidence="1">Uncharacterized protein</fullName>
    </submittedName>
</protein>
<comment type="caution">
    <text evidence="1">The sequence shown here is derived from an EMBL/GenBank/DDBJ whole genome shotgun (WGS) entry which is preliminary data.</text>
</comment>
<keyword evidence="2" id="KW-1185">Reference proteome</keyword>
<feature type="non-terminal residue" evidence="1">
    <location>
        <position position="1"/>
    </location>
</feature>
<proteinExistence type="predicted"/>
<evidence type="ECO:0000313" key="1">
    <source>
        <dbReference type="EMBL" id="KAK7077809.1"/>
    </source>
</evidence>
<dbReference type="Proteomes" id="UP001381693">
    <property type="component" value="Unassembled WGS sequence"/>
</dbReference>
<dbReference type="EMBL" id="JAXCGZ010008234">
    <property type="protein sequence ID" value="KAK7077809.1"/>
    <property type="molecule type" value="Genomic_DNA"/>
</dbReference>